<organism evidence="2 3">
    <name type="scientific">Kiloniella antarctica</name>
    <dbReference type="NCBI Taxonomy" id="1550907"/>
    <lineage>
        <taxon>Bacteria</taxon>
        <taxon>Pseudomonadati</taxon>
        <taxon>Pseudomonadota</taxon>
        <taxon>Alphaproteobacteria</taxon>
        <taxon>Rhodospirillales</taxon>
        <taxon>Kiloniellaceae</taxon>
        <taxon>Kiloniella</taxon>
    </lineage>
</organism>
<dbReference type="Gene3D" id="3.40.50.150">
    <property type="entry name" value="Vaccinia Virus protein VP39"/>
    <property type="match status" value="1"/>
</dbReference>
<dbReference type="GO" id="GO:0008168">
    <property type="term" value="F:methyltransferase activity"/>
    <property type="evidence" value="ECO:0007669"/>
    <property type="project" value="UniProtKB-KW"/>
</dbReference>
<name>A0ABW5BJU5_9PROT</name>
<keyword evidence="2" id="KW-0808">Transferase</keyword>
<dbReference type="SUPFAM" id="SSF53335">
    <property type="entry name" value="S-adenosyl-L-methionine-dependent methyltransferases"/>
    <property type="match status" value="1"/>
</dbReference>
<proteinExistence type="predicted"/>
<evidence type="ECO:0000259" key="1">
    <source>
        <dbReference type="Pfam" id="PF13649"/>
    </source>
</evidence>
<dbReference type="RefSeq" id="WP_380249222.1">
    <property type="nucleotide sequence ID" value="NZ_JBHUII010000001.1"/>
</dbReference>
<comment type="caution">
    <text evidence="2">The sequence shown here is derived from an EMBL/GenBank/DDBJ whole genome shotgun (WGS) entry which is preliminary data.</text>
</comment>
<dbReference type="InterPro" id="IPR029063">
    <property type="entry name" value="SAM-dependent_MTases_sf"/>
</dbReference>
<dbReference type="EC" id="2.1.1.-" evidence="2"/>
<protein>
    <submittedName>
        <fullName evidence="2">Class I SAM-dependent methyltransferase</fullName>
        <ecNumber evidence="2">2.1.1.-</ecNumber>
    </submittedName>
</protein>
<keyword evidence="2" id="KW-0489">Methyltransferase</keyword>
<accession>A0ABW5BJU5</accession>
<gene>
    <name evidence="2" type="ORF">ACFSKO_05500</name>
</gene>
<dbReference type="CDD" id="cd02440">
    <property type="entry name" value="AdoMet_MTases"/>
    <property type="match status" value="1"/>
</dbReference>
<sequence length="269" mass="30391">MTIKNRKFYTDANRASWEEVAPRHRSSNQEELLNAVRASDFNALHKEFVETLNLIDIKNKNVAQICCNNAKDLLSVIKLGARSGVGVDASAGFIDQGREIINAAGHQDDIKLIVSDVYDLPKELEGQFDIVMTTVGVMSWMPDLPAFFQIINSLLKPGGHYVVEEMHPVLLMYEAGDKGASRPMYSYFKDDPWKDTDGLDYFGHVEYESKPSYSFQHKMDDILMAGINLGMRLKHIREIGHDISNFCMDLQHQEAKPPLGINLIFEKPA</sequence>
<reference evidence="3" key="1">
    <citation type="journal article" date="2019" name="Int. J. Syst. Evol. Microbiol.">
        <title>The Global Catalogue of Microorganisms (GCM) 10K type strain sequencing project: providing services to taxonomists for standard genome sequencing and annotation.</title>
        <authorList>
            <consortium name="The Broad Institute Genomics Platform"/>
            <consortium name="The Broad Institute Genome Sequencing Center for Infectious Disease"/>
            <person name="Wu L."/>
            <person name="Ma J."/>
        </authorList>
    </citation>
    <scope>NUCLEOTIDE SEQUENCE [LARGE SCALE GENOMIC DNA]</scope>
    <source>
        <strain evidence="3">CGMCC 4.7192</strain>
    </source>
</reference>
<evidence type="ECO:0000313" key="2">
    <source>
        <dbReference type="EMBL" id="MFD2205051.1"/>
    </source>
</evidence>
<dbReference type="Pfam" id="PF13649">
    <property type="entry name" value="Methyltransf_25"/>
    <property type="match status" value="1"/>
</dbReference>
<dbReference type="EMBL" id="JBHUII010000001">
    <property type="protein sequence ID" value="MFD2205051.1"/>
    <property type="molecule type" value="Genomic_DNA"/>
</dbReference>
<dbReference type="GO" id="GO:0032259">
    <property type="term" value="P:methylation"/>
    <property type="evidence" value="ECO:0007669"/>
    <property type="project" value="UniProtKB-KW"/>
</dbReference>
<dbReference type="InterPro" id="IPR041698">
    <property type="entry name" value="Methyltransf_25"/>
</dbReference>
<evidence type="ECO:0000313" key="3">
    <source>
        <dbReference type="Proteomes" id="UP001597294"/>
    </source>
</evidence>
<keyword evidence="3" id="KW-1185">Reference proteome</keyword>
<feature type="domain" description="Methyltransferase" evidence="1">
    <location>
        <begin position="62"/>
        <end position="159"/>
    </location>
</feature>
<dbReference type="Proteomes" id="UP001597294">
    <property type="component" value="Unassembled WGS sequence"/>
</dbReference>